<dbReference type="PANTHER" id="PTHR32089:SF112">
    <property type="entry name" value="LYSOZYME-LIKE PROTEIN-RELATED"/>
    <property type="match status" value="1"/>
</dbReference>
<evidence type="ECO:0000313" key="4">
    <source>
        <dbReference type="EMBL" id="KOR82163.1"/>
    </source>
</evidence>
<dbReference type="OrthoDB" id="9816519at2"/>
<reference evidence="5" key="1">
    <citation type="submission" date="2015-08" db="EMBL/GenBank/DDBJ databases">
        <title>Genome sequencing project for genomic taxonomy and phylogenomics of Bacillus-like bacteria.</title>
        <authorList>
            <person name="Liu B."/>
            <person name="Wang J."/>
            <person name="Zhu Y."/>
            <person name="Liu G."/>
            <person name="Chen Q."/>
            <person name="Chen Z."/>
            <person name="Lan J."/>
            <person name="Che J."/>
            <person name="Ge C."/>
            <person name="Shi H."/>
            <person name="Pan Z."/>
            <person name="Liu X."/>
        </authorList>
    </citation>
    <scope>NUCLEOTIDE SEQUENCE [LARGE SCALE GENOMIC DNA]</scope>
    <source>
        <strain evidence="5">FJAT-22460</strain>
    </source>
</reference>
<dbReference type="AlphaFoldDB" id="A0A0M1NIS3"/>
<evidence type="ECO:0000313" key="5">
    <source>
        <dbReference type="Proteomes" id="UP000036932"/>
    </source>
</evidence>
<keyword evidence="1 2" id="KW-0807">Transducer</keyword>
<dbReference type="PATRIC" id="fig|1705565.3.peg.5450"/>
<name>A0A0M1NIS3_9BACL</name>
<dbReference type="EMBL" id="LIUT01000003">
    <property type="protein sequence ID" value="KOR82163.1"/>
    <property type="molecule type" value="Genomic_DNA"/>
</dbReference>
<dbReference type="SMART" id="SM00283">
    <property type="entry name" value="MA"/>
    <property type="match status" value="1"/>
</dbReference>
<proteinExistence type="predicted"/>
<organism evidence="4 5">
    <name type="scientific">Paenibacillus solani</name>
    <dbReference type="NCBI Taxonomy" id="1705565"/>
    <lineage>
        <taxon>Bacteria</taxon>
        <taxon>Bacillati</taxon>
        <taxon>Bacillota</taxon>
        <taxon>Bacilli</taxon>
        <taxon>Bacillales</taxon>
        <taxon>Paenibacillaceae</taxon>
        <taxon>Paenibacillus</taxon>
    </lineage>
</organism>
<evidence type="ECO:0000256" key="2">
    <source>
        <dbReference type="PROSITE-ProRule" id="PRU00284"/>
    </source>
</evidence>
<sequence length="399" mass="44794">MTLLQTRPIQTERNLALAGEVTFQYPGQPAHKPEEGAYYRPYIREVPVIREIESCLDVLNMFAKDDRVPCVVYCDEHDQPTGLIMRDVFYQRMMGRFAVDLYYSKPAFQFADQQFMKIDIFEKVGTLLNLALQRSDSKFYDCVLLTSAGRLEGILTVRDLMSLSNVLQGEAEEKRELILQESYRHTGNIQHSLTEVRSAAAKTSSECIRMRQWSQTGKAKLDLVQTSYLGLVEDMTKREGQAFELVSDASQILSITGKITELANQSSLLAMNASIEAAHAGVHGRGFQVVAAEVQSLAKQTHELSGNISKLLEHIRRLAEDTAKGAVSSLKELRACEGFVMEGARMFHEMENAVQEVQKSGNQVHHLAEETGRRVDRVKDDLAGINSAKQQPFEDESTL</sequence>
<dbReference type="PROSITE" id="PS50111">
    <property type="entry name" value="CHEMOTAXIS_TRANSDUC_2"/>
    <property type="match status" value="1"/>
</dbReference>
<dbReference type="Pfam" id="PF00015">
    <property type="entry name" value="MCPsignal"/>
    <property type="match status" value="1"/>
</dbReference>
<dbReference type="SUPFAM" id="SSF58104">
    <property type="entry name" value="Methyl-accepting chemotaxis protein (MCP) signaling domain"/>
    <property type="match status" value="1"/>
</dbReference>
<accession>A0A0M1NIS3</accession>
<evidence type="ECO:0000256" key="1">
    <source>
        <dbReference type="ARBA" id="ARBA00023224"/>
    </source>
</evidence>
<protein>
    <submittedName>
        <fullName evidence="4">Chemotaxis protein</fullName>
    </submittedName>
</protein>
<dbReference type="Proteomes" id="UP000036932">
    <property type="component" value="Unassembled WGS sequence"/>
</dbReference>
<dbReference type="Gene3D" id="1.10.287.950">
    <property type="entry name" value="Methyl-accepting chemotaxis protein"/>
    <property type="match status" value="1"/>
</dbReference>
<gene>
    <name evidence="4" type="ORF">AM231_17590</name>
</gene>
<dbReference type="InterPro" id="IPR004089">
    <property type="entry name" value="MCPsignal_dom"/>
</dbReference>
<dbReference type="RefSeq" id="WP_053492012.1">
    <property type="nucleotide sequence ID" value="NZ_LIUT01000003.1"/>
</dbReference>
<comment type="caution">
    <text evidence="4">The sequence shown here is derived from an EMBL/GenBank/DDBJ whole genome shotgun (WGS) entry which is preliminary data.</text>
</comment>
<dbReference type="GO" id="GO:0016020">
    <property type="term" value="C:membrane"/>
    <property type="evidence" value="ECO:0007669"/>
    <property type="project" value="InterPro"/>
</dbReference>
<evidence type="ECO:0000259" key="3">
    <source>
        <dbReference type="PROSITE" id="PS50111"/>
    </source>
</evidence>
<dbReference type="GO" id="GO:0007165">
    <property type="term" value="P:signal transduction"/>
    <property type="evidence" value="ECO:0007669"/>
    <property type="project" value="UniProtKB-KW"/>
</dbReference>
<keyword evidence="5" id="KW-1185">Reference proteome</keyword>
<dbReference type="PANTHER" id="PTHR32089">
    <property type="entry name" value="METHYL-ACCEPTING CHEMOTAXIS PROTEIN MCPB"/>
    <property type="match status" value="1"/>
</dbReference>
<feature type="domain" description="Methyl-accepting transducer" evidence="3">
    <location>
        <begin position="179"/>
        <end position="386"/>
    </location>
</feature>